<name>A0A5B7K8M5_PORTR</name>
<evidence type="ECO:0000313" key="3">
    <source>
        <dbReference type="Proteomes" id="UP000324222"/>
    </source>
</evidence>
<comment type="caution">
    <text evidence="2">The sequence shown here is derived from an EMBL/GenBank/DDBJ whole genome shotgun (WGS) entry which is preliminary data.</text>
</comment>
<accession>A0A5B7K8M5</accession>
<proteinExistence type="predicted"/>
<sequence length="93" mass="10177">MGGLAGGTRTRTRRKPVDGLFPTATAKSSQVQAAPHRYPCPDAAETSPAVYFSHYKLRPTRKMGVDDVFGSTFPAARKTERPGLFSCTFRQIT</sequence>
<reference evidence="2 3" key="1">
    <citation type="submission" date="2019-05" db="EMBL/GenBank/DDBJ databases">
        <title>Another draft genome of Portunus trituberculatus and its Hox gene families provides insights of decapod evolution.</title>
        <authorList>
            <person name="Jeong J.-H."/>
            <person name="Song I."/>
            <person name="Kim S."/>
            <person name="Choi T."/>
            <person name="Kim D."/>
            <person name="Ryu S."/>
            <person name="Kim W."/>
        </authorList>
    </citation>
    <scope>NUCLEOTIDE SEQUENCE [LARGE SCALE GENOMIC DNA]</scope>
    <source>
        <tissue evidence="2">Muscle</tissue>
    </source>
</reference>
<gene>
    <name evidence="2" type="ORF">E2C01_098801</name>
</gene>
<dbReference type="Proteomes" id="UP000324222">
    <property type="component" value="Unassembled WGS sequence"/>
</dbReference>
<dbReference type="AlphaFoldDB" id="A0A5B7K8M5"/>
<protein>
    <submittedName>
        <fullName evidence="2">Uncharacterized protein</fullName>
    </submittedName>
</protein>
<feature type="region of interest" description="Disordered" evidence="1">
    <location>
        <begin position="1"/>
        <end position="34"/>
    </location>
</feature>
<dbReference type="EMBL" id="VSRR010135011">
    <property type="protein sequence ID" value="MPD03176.1"/>
    <property type="molecule type" value="Genomic_DNA"/>
</dbReference>
<evidence type="ECO:0000313" key="2">
    <source>
        <dbReference type="EMBL" id="MPD03176.1"/>
    </source>
</evidence>
<keyword evidence="3" id="KW-1185">Reference proteome</keyword>
<organism evidence="2 3">
    <name type="scientific">Portunus trituberculatus</name>
    <name type="common">Swimming crab</name>
    <name type="synonym">Neptunus trituberculatus</name>
    <dbReference type="NCBI Taxonomy" id="210409"/>
    <lineage>
        <taxon>Eukaryota</taxon>
        <taxon>Metazoa</taxon>
        <taxon>Ecdysozoa</taxon>
        <taxon>Arthropoda</taxon>
        <taxon>Crustacea</taxon>
        <taxon>Multicrustacea</taxon>
        <taxon>Malacostraca</taxon>
        <taxon>Eumalacostraca</taxon>
        <taxon>Eucarida</taxon>
        <taxon>Decapoda</taxon>
        <taxon>Pleocyemata</taxon>
        <taxon>Brachyura</taxon>
        <taxon>Eubrachyura</taxon>
        <taxon>Portunoidea</taxon>
        <taxon>Portunidae</taxon>
        <taxon>Portuninae</taxon>
        <taxon>Portunus</taxon>
    </lineage>
</organism>
<evidence type="ECO:0000256" key="1">
    <source>
        <dbReference type="SAM" id="MobiDB-lite"/>
    </source>
</evidence>